<feature type="region of interest" description="Disordered" evidence="1">
    <location>
        <begin position="1"/>
        <end position="24"/>
    </location>
</feature>
<sequence length="100" mass="11694">MFHLRSGRLNTNRMIAPPPPPNQDKYLDSLSTTLDPERSVEYHLSKVTVEYQHSKIKRKECFTVLCEYQRTERSTRKESFKVAVDYALMPIQVCFKVAAE</sequence>
<reference evidence="2" key="1">
    <citation type="journal article" date="2021" name="Genome Biol. Evol.">
        <title>A High-Quality Reference Genome for a Parasitic Bivalve with Doubly Uniparental Inheritance (Bivalvia: Unionida).</title>
        <authorList>
            <person name="Smith C.H."/>
        </authorList>
    </citation>
    <scope>NUCLEOTIDE SEQUENCE</scope>
    <source>
        <strain evidence="2">CHS0354</strain>
    </source>
</reference>
<protein>
    <submittedName>
        <fullName evidence="2">Uncharacterized protein</fullName>
    </submittedName>
</protein>
<comment type="caution">
    <text evidence="2">The sequence shown here is derived from an EMBL/GenBank/DDBJ whole genome shotgun (WGS) entry which is preliminary data.</text>
</comment>
<dbReference type="EMBL" id="JAEAOA010000502">
    <property type="protein sequence ID" value="KAK3608234.1"/>
    <property type="molecule type" value="Genomic_DNA"/>
</dbReference>
<dbReference type="Proteomes" id="UP001195483">
    <property type="component" value="Unassembled WGS sequence"/>
</dbReference>
<proteinExistence type="predicted"/>
<dbReference type="AlphaFoldDB" id="A0AAE0WBL9"/>
<evidence type="ECO:0000313" key="2">
    <source>
        <dbReference type="EMBL" id="KAK3608234.1"/>
    </source>
</evidence>
<keyword evidence="3" id="KW-1185">Reference proteome</keyword>
<evidence type="ECO:0000256" key="1">
    <source>
        <dbReference type="SAM" id="MobiDB-lite"/>
    </source>
</evidence>
<gene>
    <name evidence="2" type="ORF">CHS0354_007252</name>
</gene>
<reference evidence="2" key="3">
    <citation type="submission" date="2023-05" db="EMBL/GenBank/DDBJ databases">
        <authorList>
            <person name="Smith C.H."/>
        </authorList>
    </citation>
    <scope>NUCLEOTIDE SEQUENCE</scope>
    <source>
        <strain evidence="2">CHS0354</strain>
        <tissue evidence="2">Mantle</tissue>
    </source>
</reference>
<evidence type="ECO:0000313" key="3">
    <source>
        <dbReference type="Proteomes" id="UP001195483"/>
    </source>
</evidence>
<accession>A0AAE0WBL9</accession>
<reference evidence="2" key="2">
    <citation type="journal article" date="2021" name="Genome Biol. Evol.">
        <title>Developing a high-quality reference genome for a parasitic bivalve with doubly uniparental inheritance (Bivalvia: Unionida).</title>
        <authorList>
            <person name="Smith C.H."/>
        </authorList>
    </citation>
    <scope>NUCLEOTIDE SEQUENCE</scope>
    <source>
        <strain evidence="2">CHS0354</strain>
        <tissue evidence="2">Mantle</tissue>
    </source>
</reference>
<name>A0AAE0WBL9_9BIVA</name>
<organism evidence="2 3">
    <name type="scientific">Potamilus streckersoni</name>
    <dbReference type="NCBI Taxonomy" id="2493646"/>
    <lineage>
        <taxon>Eukaryota</taxon>
        <taxon>Metazoa</taxon>
        <taxon>Spiralia</taxon>
        <taxon>Lophotrochozoa</taxon>
        <taxon>Mollusca</taxon>
        <taxon>Bivalvia</taxon>
        <taxon>Autobranchia</taxon>
        <taxon>Heteroconchia</taxon>
        <taxon>Palaeoheterodonta</taxon>
        <taxon>Unionida</taxon>
        <taxon>Unionoidea</taxon>
        <taxon>Unionidae</taxon>
        <taxon>Ambleminae</taxon>
        <taxon>Lampsilini</taxon>
        <taxon>Potamilus</taxon>
    </lineage>
</organism>